<gene>
    <name evidence="2" type="ORF">A8708_24290</name>
</gene>
<protein>
    <recommendedName>
        <fullName evidence="4">DUF1292 domain-containing protein</fullName>
    </recommendedName>
</protein>
<accession>A0A197ZXQ1</accession>
<evidence type="ECO:0000313" key="2">
    <source>
        <dbReference type="EMBL" id="OAS13581.1"/>
    </source>
</evidence>
<dbReference type="STRING" id="1850517.A8708_24290"/>
<feature type="compositionally biased region" description="Basic and acidic residues" evidence="1">
    <location>
        <begin position="1"/>
        <end position="19"/>
    </location>
</feature>
<feature type="region of interest" description="Disordered" evidence="1">
    <location>
        <begin position="1"/>
        <end position="22"/>
    </location>
</feature>
<keyword evidence="3" id="KW-1185">Reference proteome</keyword>
<evidence type="ECO:0000256" key="1">
    <source>
        <dbReference type="SAM" id="MobiDB-lite"/>
    </source>
</evidence>
<reference evidence="2 3" key="1">
    <citation type="submission" date="2016-05" db="EMBL/GenBank/DDBJ databases">
        <title>Paenibacillus sp. 1ZS3-15 nov., isolated from the rhizosphere soil.</title>
        <authorList>
            <person name="Zhang X.X."/>
            <person name="Zhang J."/>
        </authorList>
    </citation>
    <scope>NUCLEOTIDE SEQUENCE [LARGE SCALE GENOMIC DNA]</scope>
    <source>
        <strain evidence="2 3">1ZS3-15</strain>
    </source>
</reference>
<evidence type="ECO:0000313" key="3">
    <source>
        <dbReference type="Proteomes" id="UP000078454"/>
    </source>
</evidence>
<organism evidence="2 3">
    <name type="scientific">Paenibacillus oryzisoli</name>
    <dbReference type="NCBI Taxonomy" id="1850517"/>
    <lineage>
        <taxon>Bacteria</taxon>
        <taxon>Bacillati</taxon>
        <taxon>Bacillota</taxon>
        <taxon>Bacilli</taxon>
        <taxon>Bacillales</taxon>
        <taxon>Paenibacillaceae</taxon>
        <taxon>Paenibacillus</taxon>
    </lineage>
</organism>
<dbReference type="EMBL" id="LYPB01000092">
    <property type="protein sequence ID" value="OAS13581.1"/>
    <property type="molecule type" value="Genomic_DNA"/>
</dbReference>
<name>A0A197ZXQ1_9BACL</name>
<sequence>MSDEKHDHVHGPDCDHDHDEQGEDVFIVTDENGVEHEMVMVYTFQSQEQAYAVLLDRNDPEADGVIFRVEEEDEDAFLVNIEDEEEWERVVTIYNEIVAQEGEE</sequence>
<evidence type="ECO:0008006" key="4">
    <source>
        <dbReference type="Google" id="ProtNLM"/>
    </source>
</evidence>
<proteinExistence type="predicted"/>
<dbReference type="OrthoDB" id="2376281at2"/>
<comment type="caution">
    <text evidence="2">The sequence shown here is derived from an EMBL/GenBank/DDBJ whole genome shotgun (WGS) entry which is preliminary data.</text>
</comment>
<dbReference type="RefSeq" id="WP_056612546.1">
    <property type="nucleotide sequence ID" value="NZ_LYPB01000092.1"/>
</dbReference>
<dbReference type="Proteomes" id="UP000078454">
    <property type="component" value="Unassembled WGS sequence"/>
</dbReference>
<dbReference type="Pfam" id="PF06949">
    <property type="entry name" value="DUF1292"/>
    <property type="match status" value="1"/>
</dbReference>
<dbReference type="InterPro" id="IPR009711">
    <property type="entry name" value="UPF0473"/>
</dbReference>
<dbReference type="AlphaFoldDB" id="A0A197ZXQ1"/>